<dbReference type="PANTHER" id="PTHR19367">
    <property type="entry name" value="T-CELL RECEPTOR ALPHA CHAIN V REGION"/>
    <property type="match status" value="1"/>
</dbReference>
<feature type="chain" id="PRO_5039946265" description="Ig-like domain-containing protein" evidence="6">
    <location>
        <begin position="22"/>
        <end position="137"/>
    </location>
</feature>
<feature type="domain" description="Ig-like" evidence="7">
    <location>
        <begin position="22"/>
        <end position="128"/>
    </location>
</feature>
<dbReference type="Proteomes" id="UP001108240">
    <property type="component" value="Unplaced"/>
</dbReference>
<evidence type="ECO:0000256" key="1">
    <source>
        <dbReference type="ARBA" id="ARBA00022729"/>
    </source>
</evidence>
<reference evidence="8" key="1">
    <citation type="submission" date="2025-08" db="UniProtKB">
        <authorList>
            <consortium name="Ensembl"/>
        </authorList>
    </citation>
    <scope>IDENTIFICATION</scope>
</reference>
<evidence type="ECO:0000256" key="5">
    <source>
        <dbReference type="ARBA" id="ARBA00043266"/>
    </source>
</evidence>
<dbReference type="InterPro" id="IPR036179">
    <property type="entry name" value="Ig-like_dom_sf"/>
</dbReference>
<organism evidence="8 9">
    <name type="scientific">Cyprinus carpio carpio</name>
    <dbReference type="NCBI Taxonomy" id="630221"/>
    <lineage>
        <taxon>Eukaryota</taxon>
        <taxon>Metazoa</taxon>
        <taxon>Chordata</taxon>
        <taxon>Craniata</taxon>
        <taxon>Vertebrata</taxon>
        <taxon>Euteleostomi</taxon>
        <taxon>Actinopterygii</taxon>
        <taxon>Neopterygii</taxon>
        <taxon>Teleostei</taxon>
        <taxon>Ostariophysi</taxon>
        <taxon>Cypriniformes</taxon>
        <taxon>Cyprinidae</taxon>
        <taxon>Cyprininae</taxon>
        <taxon>Cyprinus</taxon>
    </lineage>
</organism>
<dbReference type="SMART" id="SM00409">
    <property type="entry name" value="IG"/>
    <property type="match status" value="1"/>
</dbReference>
<evidence type="ECO:0000256" key="3">
    <source>
        <dbReference type="ARBA" id="ARBA00023170"/>
    </source>
</evidence>
<dbReference type="PROSITE" id="PS50835">
    <property type="entry name" value="IG_LIKE"/>
    <property type="match status" value="1"/>
</dbReference>
<dbReference type="GO" id="GO:0042101">
    <property type="term" value="C:T cell receptor complex"/>
    <property type="evidence" value="ECO:0007669"/>
    <property type="project" value="UniProtKB-KW"/>
</dbReference>
<dbReference type="InterPro" id="IPR003599">
    <property type="entry name" value="Ig_sub"/>
</dbReference>
<keyword evidence="4" id="KW-0393">Immunoglobulin domain</keyword>
<keyword evidence="5" id="KW-1279">T cell receptor</keyword>
<dbReference type="AlphaFoldDB" id="A0A8C0YCX7"/>
<sequence length="137" mass="16053">MITPMLLKLFIFASVYHEYHGEEIVDQPDKHITEFEGKTVTLQCKFKTASSQPDHFWYIQRANDFPKYMLRRNKYGSEDNDAQFKERFDSKVSSDSVPLMIKNLRVSDSAVYYCALRSTVTETHSTLKQKQRKCSVI</sequence>
<reference evidence="8" key="2">
    <citation type="submission" date="2025-09" db="UniProtKB">
        <authorList>
            <consortium name="Ensembl"/>
        </authorList>
    </citation>
    <scope>IDENTIFICATION</scope>
</reference>
<dbReference type="InterPro" id="IPR013106">
    <property type="entry name" value="Ig_V-set"/>
</dbReference>
<keyword evidence="2" id="KW-1064">Adaptive immunity</keyword>
<keyword evidence="5" id="KW-0391">Immunity</keyword>
<keyword evidence="9" id="KW-1185">Reference proteome</keyword>
<dbReference type="Ensembl" id="ENSCCRT00000007737.2">
    <property type="protein sequence ID" value="ENSCCRP00000007042.2"/>
    <property type="gene ID" value="ENSCCRG00000004120.2"/>
</dbReference>
<evidence type="ECO:0000313" key="9">
    <source>
        <dbReference type="Proteomes" id="UP001108240"/>
    </source>
</evidence>
<evidence type="ECO:0000256" key="2">
    <source>
        <dbReference type="ARBA" id="ARBA00023130"/>
    </source>
</evidence>
<evidence type="ECO:0000256" key="4">
    <source>
        <dbReference type="ARBA" id="ARBA00023319"/>
    </source>
</evidence>
<dbReference type="Gene3D" id="2.60.40.10">
    <property type="entry name" value="Immunoglobulins"/>
    <property type="match status" value="1"/>
</dbReference>
<evidence type="ECO:0000256" key="6">
    <source>
        <dbReference type="SAM" id="SignalP"/>
    </source>
</evidence>
<dbReference type="InterPro" id="IPR013783">
    <property type="entry name" value="Ig-like_fold"/>
</dbReference>
<evidence type="ECO:0000313" key="8">
    <source>
        <dbReference type="Ensembl" id="ENSCCRP00000007042.2"/>
    </source>
</evidence>
<name>A0A8C0YCX7_CYPCA</name>
<dbReference type="GeneTree" id="ENSGT01030000234557"/>
<dbReference type="Pfam" id="PF07686">
    <property type="entry name" value="V-set"/>
    <property type="match status" value="1"/>
</dbReference>
<protein>
    <recommendedName>
        <fullName evidence="7">Ig-like domain-containing protein</fullName>
    </recommendedName>
</protein>
<keyword evidence="1 6" id="KW-0732">Signal</keyword>
<proteinExistence type="predicted"/>
<keyword evidence="3" id="KW-0675">Receptor</keyword>
<dbReference type="PANTHER" id="PTHR19367:SF18">
    <property type="entry name" value="T CELL RECEPTOR ALPHA VARIABLE 16"/>
    <property type="match status" value="1"/>
</dbReference>
<dbReference type="SUPFAM" id="SSF48726">
    <property type="entry name" value="Immunoglobulin"/>
    <property type="match status" value="1"/>
</dbReference>
<dbReference type="OMA" id="NDECRAQ"/>
<dbReference type="InterPro" id="IPR007110">
    <property type="entry name" value="Ig-like_dom"/>
</dbReference>
<evidence type="ECO:0000259" key="7">
    <source>
        <dbReference type="PROSITE" id="PS50835"/>
    </source>
</evidence>
<dbReference type="SMART" id="SM00406">
    <property type="entry name" value="IGv"/>
    <property type="match status" value="1"/>
</dbReference>
<feature type="signal peptide" evidence="6">
    <location>
        <begin position="1"/>
        <end position="21"/>
    </location>
</feature>
<dbReference type="InterPro" id="IPR051287">
    <property type="entry name" value="TCR_variable_region"/>
</dbReference>
<accession>A0A8C0YCX7</accession>
<dbReference type="GO" id="GO:0002250">
    <property type="term" value="P:adaptive immune response"/>
    <property type="evidence" value="ECO:0007669"/>
    <property type="project" value="UniProtKB-KW"/>
</dbReference>